<sequence length="114" mass="13221">KEPVKCTRVQFTVYQRCVLEKTFSLSQYISAQKRLALSQELGISCEKIQTWFKNRRVKWRKEERQTGEGLTPASLRTGPYFTYLGHVPYPNSKLMVRDARMLLGSPQASYISKS</sequence>
<dbReference type="PROSITE" id="PS00027">
    <property type="entry name" value="HOMEOBOX_1"/>
    <property type="match status" value="1"/>
</dbReference>
<evidence type="ECO:0000313" key="8">
    <source>
        <dbReference type="EMBL" id="CAH3035143.1"/>
    </source>
</evidence>
<dbReference type="EMBL" id="CALNXJ010000003">
    <property type="protein sequence ID" value="CAH3035143.1"/>
    <property type="molecule type" value="Genomic_DNA"/>
</dbReference>
<dbReference type="GO" id="GO:0000981">
    <property type="term" value="F:DNA-binding transcription factor activity, RNA polymerase II-specific"/>
    <property type="evidence" value="ECO:0007669"/>
    <property type="project" value="InterPro"/>
</dbReference>
<evidence type="ECO:0000256" key="1">
    <source>
        <dbReference type="ARBA" id="ARBA00004123"/>
    </source>
</evidence>
<keyword evidence="9" id="KW-1185">Reference proteome</keyword>
<reference evidence="8 9" key="1">
    <citation type="submission" date="2022-05" db="EMBL/GenBank/DDBJ databases">
        <authorList>
            <consortium name="Genoscope - CEA"/>
            <person name="William W."/>
        </authorList>
    </citation>
    <scope>NUCLEOTIDE SEQUENCE [LARGE SCALE GENOMIC DNA]</scope>
</reference>
<name>A0AAU9VPT8_9CNID</name>
<dbReference type="Pfam" id="PF00046">
    <property type="entry name" value="Homeodomain"/>
    <property type="match status" value="1"/>
</dbReference>
<feature type="non-terminal residue" evidence="8">
    <location>
        <position position="1"/>
    </location>
</feature>
<feature type="domain" description="Homeobox" evidence="7">
    <location>
        <begin position="2"/>
        <end position="62"/>
    </location>
</feature>
<dbReference type="PANTHER" id="PTHR24333">
    <property type="entry name" value="HOMEO BOX HB9 LIKE A-RELATED"/>
    <property type="match status" value="1"/>
</dbReference>
<dbReference type="PROSITE" id="PS50071">
    <property type="entry name" value="HOMEOBOX_2"/>
    <property type="match status" value="1"/>
</dbReference>
<dbReference type="SUPFAM" id="SSF46689">
    <property type="entry name" value="Homeodomain-like"/>
    <property type="match status" value="1"/>
</dbReference>
<evidence type="ECO:0000259" key="7">
    <source>
        <dbReference type="PROSITE" id="PS50071"/>
    </source>
</evidence>
<keyword evidence="4 5" id="KW-0539">Nucleus</keyword>
<evidence type="ECO:0000256" key="4">
    <source>
        <dbReference type="ARBA" id="ARBA00023242"/>
    </source>
</evidence>
<dbReference type="InterPro" id="IPR009057">
    <property type="entry name" value="Homeodomain-like_sf"/>
</dbReference>
<dbReference type="GO" id="GO:0005634">
    <property type="term" value="C:nucleus"/>
    <property type="evidence" value="ECO:0007669"/>
    <property type="project" value="UniProtKB-SubCell"/>
</dbReference>
<keyword evidence="3 5" id="KW-0371">Homeobox</keyword>
<dbReference type="InterPro" id="IPR050848">
    <property type="entry name" value="Homeobox_TF"/>
</dbReference>
<accession>A0AAU9VPT8</accession>
<protein>
    <recommendedName>
        <fullName evidence="7">Homeobox domain-containing protein</fullName>
    </recommendedName>
</protein>
<dbReference type="AlphaFoldDB" id="A0AAU9VPT8"/>
<feature type="DNA-binding region" description="Homeobox" evidence="5">
    <location>
        <begin position="4"/>
        <end position="63"/>
    </location>
</feature>
<proteinExistence type="predicted"/>
<dbReference type="CDD" id="cd00086">
    <property type="entry name" value="homeodomain"/>
    <property type="match status" value="1"/>
</dbReference>
<dbReference type="GO" id="GO:0003677">
    <property type="term" value="F:DNA binding"/>
    <property type="evidence" value="ECO:0007669"/>
    <property type="project" value="UniProtKB-UniRule"/>
</dbReference>
<evidence type="ECO:0000313" key="9">
    <source>
        <dbReference type="Proteomes" id="UP001159428"/>
    </source>
</evidence>
<evidence type="ECO:0000256" key="6">
    <source>
        <dbReference type="RuleBase" id="RU000682"/>
    </source>
</evidence>
<comment type="caution">
    <text evidence="8">The sequence shown here is derived from an EMBL/GenBank/DDBJ whole genome shotgun (WGS) entry which is preliminary data.</text>
</comment>
<dbReference type="PANTHER" id="PTHR24333:SF5">
    <property type="entry name" value="VENT HOMEOBOX"/>
    <property type="match status" value="1"/>
</dbReference>
<comment type="subcellular location">
    <subcellularLocation>
        <location evidence="1 5 6">Nucleus</location>
    </subcellularLocation>
</comment>
<evidence type="ECO:0000256" key="3">
    <source>
        <dbReference type="ARBA" id="ARBA00023155"/>
    </source>
</evidence>
<dbReference type="InterPro" id="IPR001356">
    <property type="entry name" value="HD"/>
</dbReference>
<evidence type="ECO:0000256" key="2">
    <source>
        <dbReference type="ARBA" id="ARBA00023125"/>
    </source>
</evidence>
<evidence type="ECO:0000256" key="5">
    <source>
        <dbReference type="PROSITE-ProRule" id="PRU00108"/>
    </source>
</evidence>
<dbReference type="InterPro" id="IPR017970">
    <property type="entry name" value="Homeobox_CS"/>
</dbReference>
<dbReference type="SMART" id="SM00389">
    <property type="entry name" value="HOX"/>
    <property type="match status" value="1"/>
</dbReference>
<gene>
    <name evidence="8" type="ORF">PMEA_00016347</name>
</gene>
<dbReference type="Gene3D" id="1.10.10.60">
    <property type="entry name" value="Homeodomain-like"/>
    <property type="match status" value="1"/>
</dbReference>
<dbReference type="Proteomes" id="UP001159428">
    <property type="component" value="Unassembled WGS sequence"/>
</dbReference>
<keyword evidence="2 5" id="KW-0238">DNA-binding</keyword>
<organism evidence="8 9">
    <name type="scientific">Pocillopora meandrina</name>
    <dbReference type="NCBI Taxonomy" id="46732"/>
    <lineage>
        <taxon>Eukaryota</taxon>
        <taxon>Metazoa</taxon>
        <taxon>Cnidaria</taxon>
        <taxon>Anthozoa</taxon>
        <taxon>Hexacorallia</taxon>
        <taxon>Scleractinia</taxon>
        <taxon>Astrocoeniina</taxon>
        <taxon>Pocilloporidae</taxon>
        <taxon>Pocillopora</taxon>
    </lineage>
</organism>